<evidence type="ECO:0000259" key="13">
    <source>
        <dbReference type="Pfam" id="PF02223"/>
    </source>
</evidence>
<comment type="catalytic activity">
    <reaction evidence="10 12">
        <text>dTMP + ATP = dTDP + ADP</text>
        <dbReference type="Rhea" id="RHEA:13517"/>
        <dbReference type="ChEBI" id="CHEBI:30616"/>
        <dbReference type="ChEBI" id="CHEBI:58369"/>
        <dbReference type="ChEBI" id="CHEBI:63528"/>
        <dbReference type="ChEBI" id="CHEBI:456216"/>
        <dbReference type="EC" id="2.7.4.9"/>
    </reaction>
</comment>
<evidence type="ECO:0000256" key="5">
    <source>
        <dbReference type="ARBA" id="ARBA00022727"/>
    </source>
</evidence>
<organism evidence="14 15">
    <name type="scientific">Reinekea blandensis MED297</name>
    <dbReference type="NCBI Taxonomy" id="314283"/>
    <lineage>
        <taxon>Bacteria</taxon>
        <taxon>Pseudomonadati</taxon>
        <taxon>Pseudomonadota</taxon>
        <taxon>Gammaproteobacteria</taxon>
        <taxon>Oceanospirillales</taxon>
        <taxon>Saccharospirillaceae</taxon>
        <taxon>Reinekea</taxon>
    </lineage>
</organism>
<keyword evidence="8 12" id="KW-0067">ATP-binding</keyword>
<evidence type="ECO:0000256" key="2">
    <source>
        <dbReference type="ARBA" id="ARBA00012980"/>
    </source>
</evidence>
<dbReference type="GO" id="GO:0006235">
    <property type="term" value="P:dTTP biosynthetic process"/>
    <property type="evidence" value="ECO:0007669"/>
    <property type="project" value="UniProtKB-UniRule"/>
</dbReference>
<evidence type="ECO:0000256" key="8">
    <source>
        <dbReference type="ARBA" id="ARBA00022840"/>
    </source>
</evidence>
<dbReference type="HAMAP" id="MF_00165">
    <property type="entry name" value="Thymidylate_kinase"/>
    <property type="match status" value="1"/>
</dbReference>
<dbReference type="EMBL" id="AAOE01000008">
    <property type="protein sequence ID" value="EAR09747.1"/>
    <property type="molecule type" value="Genomic_DNA"/>
</dbReference>
<gene>
    <name evidence="12" type="primary">tmk</name>
    <name evidence="14" type="ORF">MED297_16349</name>
</gene>
<dbReference type="HOGENOM" id="CLU_049131_0_2_6"/>
<dbReference type="InterPro" id="IPR027417">
    <property type="entry name" value="P-loop_NTPase"/>
</dbReference>
<dbReference type="InterPro" id="IPR039430">
    <property type="entry name" value="Thymidylate_kin-like_dom"/>
</dbReference>
<proteinExistence type="inferred from homology"/>
<keyword evidence="6 12" id="KW-0547">Nucleotide-binding</keyword>
<name>A4BDY8_9GAMM</name>
<evidence type="ECO:0000256" key="10">
    <source>
        <dbReference type="ARBA" id="ARBA00048743"/>
    </source>
</evidence>
<evidence type="ECO:0000256" key="9">
    <source>
        <dbReference type="ARBA" id="ARBA00029962"/>
    </source>
</evidence>
<evidence type="ECO:0000256" key="12">
    <source>
        <dbReference type="HAMAP-Rule" id="MF_00165"/>
    </source>
</evidence>
<dbReference type="GO" id="GO:0006233">
    <property type="term" value="P:dTDP biosynthetic process"/>
    <property type="evidence" value="ECO:0007669"/>
    <property type="project" value="InterPro"/>
</dbReference>
<keyword evidence="4 12" id="KW-0808">Transferase</keyword>
<dbReference type="GO" id="GO:0005829">
    <property type="term" value="C:cytosol"/>
    <property type="evidence" value="ECO:0007669"/>
    <property type="project" value="TreeGrafter"/>
</dbReference>
<comment type="caution">
    <text evidence="14">The sequence shown here is derived from an EMBL/GenBank/DDBJ whole genome shotgun (WGS) entry which is preliminary data.</text>
</comment>
<dbReference type="NCBIfam" id="TIGR00041">
    <property type="entry name" value="DTMP_kinase"/>
    <property type="match status" value="1"/>
</dbReference>
<dbReference type="STRING" id="314283.MED297_16349"/>
<keyword evidence="7 12" id="KW-0418">Kinase</keyword>
<keyword evidence="5 12" id="KW-0545">Nucleotide biosynthesis</keyword>
<dbReference type="PANTHER" id="PTHR10344:SF4">
    <property type="entry name" value="UMP-CMP KINASE 2, MITOCHONDRIAL"/>
    <property type="match status" value="1"/>
</dbReference>
<dbReference type="InterPro" id="IPR018094">
    <property type="entry name" value="Thymidylate_kinase"/>
</dbReference>
<evidence type="ECO:0000313" key="14">
    <source>
        <dbReference type="EMBL" id="EAR09747.1"/>
    </source>
</evidence>
<dbReference type="CDD" id="cd01672">
    <property type="entry name" value="TMPK"/>
    <property type="match status" value="1"/>
</dbReference>
<dbReference type="PANTHER" id="PTHR10344">
    <property type="entry name" value="THYMIDYLATE KINASE"/>
    <property type="match status" value="1"/>
</dbReference>
<evidence type="ECO:0000256" key="6">
    <source>
        <dbReference type="ARBA" id="ARBA00022741"/>
    </source>
</evidence>
<dbReference type="OrthoDB" id="9774907at2"/>
<dbReference type="RefSeq" id="WP_008043523.1">
    <property type="nucleotide sequence ID" value="NZ_CH724150.1"/>
</dbReference>
<evidence type="ECO:0000256" key="3">
    <source>
        <dbReference type="ARBA" id="ARBA00017144"/>
    </source>
</evidence>
<dbReference type="Pfam" id="PF02223">
    <property type="entry name" value="Thymidylate_kin"/>
    <property type="match status" value="1"/>
</dbReference>
<feature type="binding site" evidence="12">
    <location>
        <begin position="10"/>
        <end position="17"/>
    </location>
    <ligand>
        <name>ATP</name>
        <dbReference type="ChEBI" id="CHEBI:30616"/>
    </ligand>
</feature>
<sequence length="206" mass="23170">MSAQFITIEGLEGAGKTTQAEVLCNWLTDRGISFVRTREPGGTPIAEKIRDLVLAHHDERMDPYTELLMVFAARQQHVETLIKPALVNGQWVVSDRFTDATYAYQGGGRSLGANYIQQLEQLVLGGFQPDTTFWFDCDAQTGLNRARARGSLDRIEQEALSFFNRARAAYEQRALQQPQRFVRLDASQTVEAVSEQLIQALEARYA</sequence>
<dbReference type="GO" id="GO:0005524">
    <property type="term" value="F:ATP binding"/>
    <property type="evidence" value="ECO:0007669"/>
    <property type="project" value="UniProtKB-UniRule"/>
</dbReference>
<dbReference type="FunFam" id="3.40.50.300:FF:000225">
    <property type="entry name" value="Thymidylate kinase"/>
    <property type="match status" value="1"/>
</dbReference>
<dbReference type="AlphaFoldDB" id="A4BDY8"/>
<reference evidence="14 15" key="1">
    <citation type="submission" date="2006-02" db="EMBL/GenBank/DDBJ databases">
        <authorList>
            <person name="Pinhassi J."/>
            <person name="Pedros-Alio C."/>
            <person name="Ferriera S."/>
            <person name="Johnson J."/>
            <person name="Kravitz S."/>
            <person name="Halpern A."/>
            <person name="Remington K."/>
            <person name="Beeson K."/>
            <person name="Tran B."/>
            <person name="Rogers Y.-H."/>
            <person name="Friedman R."/>
            <person name="Venter J.C."/>
        </authorList>
    </citation>
    <scope>NUCLEOTIDE SEQUENCE [LARGE SCALE GENOMIC DNA]</scope>
    <source>
        <strain evidence="14 15">MED297</strain>
    </source>
</reference>
<accession>A4BDY8</accession>
<dbReference type="SUPFAM" id="SSF52540">
    <property type="entry name" value="P-loop containing nucleoside triphosphate hydrolases"/>
    <property type="match status" value="1"/>
</dbReference>
<protein>
    <recommendedName>
        <fullName evidence="3 12">Thymidylate kinase</fullName>
        <ecNumber evidence="2 12">2.7.4.9</ecNumber>
    </recommendedName>
    <alternativeName>
        <fullName evidence="9 12">dTMP kinase</fullName>
    </alternativeName>
</protein>
<comment type="function">
    <text evidence="11 12">Phosphorylation of dTMP to form dTDP in both de novo and salvage pathways of dTTP synthesis.</text>
</comment>
<dbReference type="Gene3D" id="3.40.50.300">
    <property type="entry name" value="P-loop containing nucleotide triphosphate hydrolases"/>
    <property type="match status" value="1"/>
</dbReference>
<evidence type="ECO:0000313" key="15">
    <source>
        <dbReference type="Proteomes" id="UP000005953"/>
    </source>
</evidence>
<evidence type="ECO:0000256" key="11">
    <source>
        <dbReference type="ARBA" id="ARBA00057735"/>
    </source>
</evidence>
<evidence type="ECO:0000256" key="7">
    <source>
        <dbReference type="ARBA" id="ARBA00022777"/>
    </source>
</evidence>
<evidence type="ECO:0000256" key="1">
    <source>
        <dbReference type="ARBA" id="ARBA00009776"/>
    </source>
</evidence>
<feature type="domain" description="Thymidylate kinase-like" evidence="13">
    <location>
        <begin position="8"/>
        <end position="196"/>
    </location>
</feature>
<dbReference type="Proteomes" id="UP000005953">
    <property type="component" value="Unassembled WGS sequence"/>
</dbReference>
<evidence type="ECO:0000256" key="4">
    <source>
        <dbReference type="ARBA" id="ARBA00022679"/>
    </source>
</evidence>
<comment type="similarity">
    <text evidence="1 12">Belongs to the thymidylate kinase family.</text>
</comment>
<dbReference type="GO" id="GO:0006227">
    <property type="term" value="P:dUDP biosynthetic process"/>
    <property type="evidence" value="ECO:0007669"/>
    <property type="project" value="TreeGrafter"/>
</dbReference>
<dbReference type="GO" id="GO:0004798">
    <property type="term" value="F:dTMP kinase activity"/>
    <property type="evidence" value="ECO:0007669"/>
    <property type="project" value="UniProtKB-UniRule"/>
</dbReference>
<keyword evidence="15" id="KW-1185">Reference proteome</keyword>
<dbReference type="EC" id="2.7.4.9" evidence="2 12"/>